<dbReference type="Pfam" id="PF00884">
    <property type="entry name" value="Sulfatase"/>
    <property type="match status" value="1"/>
</dbReference>
<evidence type="ECO:0000256" key="3">
    <source>
        <dbReference type="ARBA" id="ARBA00022801"/>
    </source>
</evidence>
<dbReference type="PROSITE" id="PS00149">
    <property type="entry name" value="SULFATASE_2"/>
    <property type="match status" value="1"/>
</dbReference>
<evidence type="ECO:0000256" key="2">
    <source>
        <dbReference type="ARBA" id="ARBA00022723"/>
    </source>
</evidence>
<keyword evidence="2" id="KW-0479">Metal-binding</keyword>
<comment type="similarity">
    <text evidence="1">Belongs to the sulfatase family.</text>
</comment>
<dbReference type="InterPro" id="IPR017850">
    <property type="entry name" value="Alkaline_phosphatase_core_sf"/>
</dbReference>
<protein>
    <submittedName>
        <fullName evidence="6">Arylsulfatase (Aryl-sulfate sulphohydrolase)</fullName>
    </submittedName>
</protein>
<evidence type="ECO:0000256" key="1">
    <source>
        <dbReference type="ARBA" id="ARBA00008779"/>
    </source>
</evidence>
<comment type="caution">
    <text evidence="6">The sequence shown here is derived from an EMBL/GenBank/DDBJ whole genome shotgun (WGS) entry which is preliminary data.</text>
</comment>
<dbReference type="RefSeq" id="WP_007281194.1">
    <property type="nucleotide sequence ID" value="NZ_ABCK01000040.1"/>
</dbReference>
<proteinExistence type="inferred from homology"/>
<reference evidence="6 7" key="1">
    <citation type="journal article" date="2010" name="J. Bacteriol.">
        <title>Genome sequence of Lentisphaera araneosa HTCC2155T, the type species of the order Lentisphaerales in the phylum Lentisphaerae.</title>
        <authorList>
            <person name="Thrash J.C."/>
            <person name="Cho J.C."/>
            <person name="Vergin K.L."/>
            <person name="Morris R.M."/>
            <person name="Giovannoni S.J."/>
        </authorList>
    </citation>
    <scope>NUCLEOTIDE SEQUENCE [LARGE SCALE GENOMIC DNA]</scope>
    <source>
        <strain evidence="6 7">HTCC2155</strain>
    </source>
</reference>
<keyword evidence="7" id="KW-1185">Reference proteome</keyword>
<dbReference type="GO" id="GO:0046872">
    <property type="term" value="F:metal ion binding"/>
    <property type="evidence" value="ECO:0007669"/>
    <property type="project" value="UniProtKB-KW"/>
</dbReference>
<dbReference type="PANTHER" id="PTHR42693">
    <property type="entry name" value="ARYLSULFATASE FAMILY MEMBER"/>
    <property type="match status" value="1"/>
</dbReference>
<dbReference type="GO" id="GO:0004065">
    <property type="term" value="F:arylsulfatase activity"/>
    <property type="evidence" value="ECO:0007669"/>
    <property type="project" value="TreeGrafter"/>
</dbReference>
<name>A6DTP6_9BACT</name>
<evidence type="ECO:0000313" key="6">
    <source>
        <dbReference type="EMBL" id="EDM24973.1"/>
    </source>
</evidence>
<evidence type="ECO:0000256" key="4">
    <source>
        <dbReference type="ARBA" id="ARBA00022837"/>
    </source>
</evidence>
<evidence type="ECO:0000313" key="7">
    <source>
        <dbReference type="Proteomes" id="UP000004947"/>
    </source>
</evidence>
<dbReference type="EMBL" id="ABCK01000040">
    <property type="protein sequence ID" value="EDM24973.1"/>
    <property type="molecule type" value="Genomic_DNA"/>
</dbReference>
<dbReference type="AlphaFoldDB" id="A6DTP6"/>
<dbReference type="SUPFAM" id="SSF53649">
    <property type="entry name" value="Alkaline phosphatase-like"/>
    <property type="match status" value="1"/>
</dbReference>
<dbReference type="Gene3D" id="3.30.1120.10">
    <property type="match status" value="1"/>
</dbReference>
<gene>
    <name evidence="6" type="ORF">LNTAR_07906</name>
</gene>
<accession>A6DTP6</accession>
<keyword evidence="3 6" id="KW-0378">Hydrolase</keyword>
<dbReference type="InterPro" id="IPR024607">
    <property type="entry name" value="Sulfatase_CS"/>
</dbReference>
<sequence length="553" mass="63157">MNKYVALLLVLISTTLMGQKQNVILILVDDLGYSDLSSYGGEIQTPAIDSLGAKGIKMTQLYNSARCCPTRASLLTGLYSHKTGVGFMTKDQGKPGYRGFLNDKCMTIASVLKGAGYKTYLAGKWHLKGLKGQDCLPTSRGFDRFYGPFHDYADFYMPELYHSMPEKGFKVNQRPGKFFASNAITDYALSFLNEARQEEKPYFLYLAYNAPHFPLQAPKDLIDKYVPTYEKGWDKLRQERLQKMKDLGLVNQALTLPERGLVAKVDNRNKDSKYYGKQIPAWKSLDSDRQKDLARRMATFAAMVENVDQNIALVLSDLKKNNELENTVIFFLSDNGACAEWDPHGFDDNPYPKNKLYKADELAQVGQEKTFHSYGTGWANLGNTPLQSYKHYSYEGGISSPFIMYAPQFIKAKKGFDHSPAHVMDLAPTIYSTLGATYPKEFKGIELYPLQGKSLLEVLKKDSPERVLYFEHEGNRAIRQGQWKAVWVNYKKVWELYNINEDRLEQNDLAAKMPELVTELSKKWLDWAEENFVELQKMSSPSSKMPTVYYRRK</sequence>
<organism evidence="6 7">
    <name type="scientific">Lentisphaera araneosa HTCC2155</name>
    <dbReference type="NCBI Taxonomy" id="313628"/>
    <lineage>
        <taxon>Bacteria</taxon>
        <taxon>Pseudomonadati</taxon>
        <taxon>Lentisphaerota</taxon>
        <taxon>Lentisphaeria</taxon>
        <taxon>Lentisphaerales</taxon>
        <taxon>Lentisphaeraceae</taxon>
        <taxon>Lentisphaera</taxon>
    </lineage>
</organism>
<dbReference type="InterPro" id="IPR050738">
    <property type="entry name" value="Sulfatase"/>
</dbReference>
<feature type="domain" description="Sulfatase N-terminal" evidence="5">
    <location>
        <begin position="21"/>
        <end position="435"/>
    </location>
</feature>
<dbReference type="Gene3D" id="3.40.720.10">
    <property type="entry name" value="Alkaline Phosphatase, subunit A"/>
    <property type="match status" value="1"/>
</dbReference>
<dbReference type="PANTHER" id="PTHR42693:SF53">
    <property type="entry name" value="ENDO-4-O-SULFATASE"/>
    <property type="match status" value="1"/>
</dbReference>
<evidence type="ECO:0000259" key="5">
    <source>
        <dbReference type="Pfam" id="PF00884"/>
    </source>
</evidence>
<keyword evidence="4" id="KW-0106">Calcium</keyword>
<dbReference type="Proteomes" id="UP000004947">
    <property type="component" value="Unassembled WGS sequence"/>
</dbReference>
<dbReference type="eggNOG" id="COG3119">
    <property type="taxonomic scope" value="Bacteria"/>
</dbReference>
<dbReference type="CDD" id="cd16025">
    <property type="entry name" value="PAS_like"/>
    <property type="match status" value="1"/>
</dbReference>
<dbReference type="STRING" id="313628.LNTAR_07906"/>
<dbReference type="InterPro" id="IPR000917">
    <property type="entry name" value="Sulfatase_N"/>
</dbReference>